<protein>
    <submittedName>
        <fullName evidence="1">Uncharacterized protein</fullName>
    </submittedName>
</protein>
<gene>
    <name evidence="1" type="ORF">NCTC12020_00820</name>
</gene>
<dbReference type="AlphaFoldDB" id="A0A380NJ41"/>
<dbReference type="EMBL" id="UHIO01000001">
    <property type="protein sequence ID" value="SUP42226.1"/>
    <property type="molecule type" value="Genomic_DNA"/>
</dbReference>
<dbReference type="Proteomes" id="UP000255367">
    <property type="component" value="Unassembled WGS sequence"/>
</dbReference>
<accession>A0A380NJ41</accession>
<proteinExistence type="predicted"/>
<organism evidence="1 2">
    <name type="scientific">Veillonella criceti</name>
    <dbReference type="NCBI Taxonomy" id="103891"/>
    <lineage>
        <taxon>Bacteria</taxon>
        <taxon>Bacillati</taxon>
        <taxon>Bacillota</taxon>
        <taxon>Negativicutes</taxon>
        <taxon>Veillonellales</taxon>
        <taxon>Veillonellaceae</taxon>
        <taxon>Veillonella</taxon>
    </lineage>
</organism>
<name>A0A380NJ41_9FIRM</name>
<sequence>MSNYFEIINDDNKVLINDETQGLYLLDIDIWRTVNIGGSTIFHDIKTHNDFDLPMVCGYKINKKTKKGSFANYGNYYTGAVSLNEIITGGCSSYKENLVVFGYPYKSESGVGIEVYNKETRIVYSSNYIGKRLKILKAFNNDSLGGSYKVPDDGSDIIVIPTGWIVDGNGTHHPKISFDGNQINISTIKTVEYFGGQMSNSASVIVGKLF</sequence>
<evidence type="ECO:0000313" key="1">
    <source>
        <dbReference type="EMBL" id="SUP42226.1"/>
    </source>
</evidence>
<dbReference type="RefSeq" id="WP_115310033.1">
    <property type="nucleotide sequence ID" value="NZ_UHIO01000001.1"/>
</dbReference>
<keyword evidence="2" id="KW-1185">Reference proteome</keyword>
<reference evidence="1 2" key="1">
    <citation type="submission" date="2018-06" db="EMBL/GenBank/DDBJ databases">
        <authorList>
            <consortium name="Pathogen Informatics"/>
            <person name="Doyle S."/>
        </authorList>
    </citation>
    <scope>NUCLEOTIDE SEQUENCE [LARGE SCALE GENOMIC DNA]</scope>
    <source>
        <strain evidence="1 2">NCTC12020</strain>
    </source>
</reference>
<evidence type="ECO:0000313" key="2">
    <source>
        <dbReference type="Proteomes" id="UP000255367"/>
    </source>
</evidence>